<evidence type="ECO:0000256" key="7">
    <source>
        <dbReference type="ARBA" id="ARBA00023078"/>
    </source>
</evidence>
<organism evidence="15 16">
    <name type="scientific">Scytonema hofmannii PCC 7110</name>
    <dbReference type="NCBI Taxonomy" id="128403"/>
    <lineage>
        <taxon>Bacteria</taxon>
        <taxon>Bacillati</taxon>
        <taxon>Cyanobacteriota</taxon>
        <taxon>Cyanophyceae</taxon>
        <taxon>Nostocales</taxon>
        <taxon>Scytonemataceae</taxon>
        <taxon>Scytonema</taxon>
    </lineage>
</organism>
<keyword evidence="6 12" id="KW-0406">Ion transport</keyword>
<dbReference type="RefSeq" id="WP_017744931.1">
    <property type="nucleotide sequence ID" value="NZ_KQ976354.1"/>
</dbReference>
<gene>
    <name evidence="12" type="primary">atpF</name>
    <name evidence="15" type="ORF">WA1_46645</name>
</gene>
<evidence type="ECO:0000256" key="12">
    <source>
        <dbReference type="HAMAP-Rule" id="MF_01398"/>
    </source>
</evidence>
<comment type="function">
    <text evidence="10 12">F(1)F(0) ATP synthase produces ATP from ADP in the presence of a proton or sodium gradient. F-type ATPases consist of two structural domains, F(1) containing the extramembraneous catalytic core and F(0) containing the membrane proton channel, linked together by a central stalk and a peripheral stalk. During catalysis, ATP synthesis in the catalytic domain of F(1) is coupled via a rotary mechanism of the central stalk subunits to proton translocation.</text>
</comment>
<evidence type="ECO:0000256" key="2">
    <source>
        <dbReference type="ARBA" id="ARBA00022547"/>
    </source>
</evidence>
<comment type="similarity">
    <text evidence="12 13">Belongs to the ATPase B chain family.</text>
</comment>
<evidence type="ECO:0000256" key="1">
    <source>
        <dbReference type="ARBA" id="ARBA00022448"/>
    </source>
</evidence>
<dbReference type="STRING" id="128403.WA1_46645"/>
<reference evidence="15 16" key="1">
    <citation type="journal article" date="2013" name="Genome Biol. Evol.">
        <title>Genomes of Stigonematalean cyanobacteria (subsection V) and the evolution of oxygenic photosynthesis from prokaryotes to plastids.</title>
        <authorList>
            <person name="Dagan T."/>
            <person name="Roettger M."/>
            <person name="Stucken K."/>
            <person name="Landan G."/>
            <person name="Koch R."/>
            <person name="Major P."/>
            <person name="Gould S.B."/>
            <person name="Goremykin V.V."/>
            <person name="Rippka R."/>
            <person name="Tandeau de Marsac N."/>
            <person name="Gugger M."/>
            <person name="Lockhart P.J."/>
            <person name="Allen J.F."/>
            <person name="Brune I."/>
            <person name="Maus I."/>
            <person name="Puhler A."/>
            <person name="Martin W.F."/>
        </authorList>
    </citation>
    <scope>NUCLEOTIDE SEQUENCE [LARGE SCALE GENOMIC DNA]</scope>
    <source>
        <strain evidence="15 16">PCC 7110</strain>
    </source>
</reference>
<keyword evidence="8 12" id="KW-0472">Membrane</keyword>
<dbReference type="HAMAP" id="MF_01398">
    <property type="entry name" value="ATP_synth_b_bprime"/>
    <property type="match status" value="1"/>
</dbReference>
<evidence type="ECO:0000256" key="5">
    <source>
        <dbReference type="ARBA" id="ARBA00022989"/>
    </source>
</evidence>
<dbReference type="GO" id="GO:0031676">
    <property type="term" value="C:plasma membrane-derived thylakoid membrane"/>
    <property type="evidence" value="ECO:0007669"/>
    <property type="project" value="UniProtKB-SubCell"/>
</dbReference>
<keyword evidence="3 12" id="KW-0812">Transmembrane</keyword>
<dbReference type="GO" id="GO:0045259">
    <property type="term" value="C:proton-transporting ATP synthase complex"/>
    <property type="evidence" value="ECO:0007669"/>
    <property type="project" value="UniProtKB-KW"/>
</dbReference>
<dbReference type="Proteomes" id="UP000076925">
    <property type="component" value="Unassembled WGS sequence"/>
</dbReference>
<dbReference type="PANTHER" id="PTHR34264">
    <property type="entry name" value="ATP SYNTHASE SUBUNIT B, CHLOROPLASTIC"/>
    <property type="match status" value="1"/>
</dbReference>
<keyword evidence="14" id="KW-0175">Coiled coil</keyword>
<evidence type="ECO:0000256" key="4">
    <source>
        <dbReference type="ARBA" id="ARBA00022781"/>
    </source>
</evidence>
<feature type="coiled-coil region" evidence="14">
    <location>
        <begin position="54"/>
        <end position="139"/>
    </location>
</feature>
<evidence type="ECO:0000256" key="13">
    <source>
        <dbReference type="RuleBase" id="RU003848"/>
    </source>
</evidence>
<keyword evidence="4 12" id="KW-0375">Hydrogen ion transport</keyword>
<evidence type="ECO:0000256" key="3">
    <source>
        <dbReference type="ARBA" id="ARBA00022692"/>
    </source>
</evidence>
<comment type="caution">
    <text evidence="15">The sequence shown here is derived from an EMBL/GenBank/DDBJ whole genome shotgun (WGS) entry which is preliminary data.</text>
</comment>
<proteinExistence type="inferred from homology"/>
<protein>
    <recommendedName>
        <fullName evidence="12">ATP synthase subunit b</fullName>
    </recommendedName>
    <alternativeName>
        <fullName evidence="12">ATP synthase F(0) sector subunit b</fullName>
    </alternativeName>
    <alternativeName>
        <fullName evidence="12">ATPase subunit I</fullName>
    </alternativeName>
    <alternativeName>
        <fullName evidence="12">F-type ATPase subunit b</fullName>
        <shortName evidence="12">F-ATPase subunit b</shortName>
    </alternativeName>
</protein>
<keyword evidence="1 12" id="KW-0813">Transport</keyword>
<keyword evidence="16" id="KW-1185">Reference proteome</keyword>
<dbReference type="PANTHER" id="PTHR34264:SF3">
    <property type="entry name" value="ATP SYNTHASE SUBUNIT B, CHLOROPLASTIC"/>
    <property type="match status" value="1"/>
</dbReference>
<name>A0A139WXE8_9CYAN</name>
<dbReference type="AlphaFoldDB" id="A0A139WXE8"/>
<evidence type="ECO:0000313" key="15">
    <source>
        <dbReference type="EMBL" id="KYC37115.1"/>
    </source>
</evidence>
<dbReference type="GO" id="GO:0012505">
    <property type="term" value="C:endomembrane system"/>
    <property type="evidence" value="ECO:0007669"/>
    <property type="project" value="UniProtKB-SubCell"/>
</dbReference>
<dbReference type="InterPro" id="IPR005864">
    <property type="entry name" value="ATP_synth_F0_bsu_bac"/>
</dbReference>
<dbReference type="InterPro" id="IPR002146">
    <property type="entry name" value="ATP_synth_b/b'su_bac/chlpt"/>
</dbReference>
<dbReference type="EMBL" id="ANNX02000047">
    <property type="protein sequence ID" value="KYC37115.1"/>
    <property type="molecule type" value="Genomic_DNA"/>
</dbReference>
<accession>A0A139WXE8</accession>
<dbReference type="NCBIfam" id="TIGR01144">
    <property type="entry name" value="ATP_synt_b"/>
    <property type="match status" value="1"/>
</dbReference>
<dbReference type="Pfam" id="PF00430">
    <property type="entry name" value="ATP-synt_B"/>
    <property type="match status" value="1"/>
</dbReference>
<comment type="function">
    <text evidence="12">Component of the F(0) channel, it forms part of the peripheral stalk, linking F(1) to F(0).</text>
</comment>
<keyword evidence="9 12" id="KW-0066">ATP synthesis</keyword>
<keyword evidence="5 12" id="KW-1133">Transmembrane helix</keyword>
<evidence type="ECO:0000256" key="6">
    <source>
        <dbReference type="ARBA" id="ARBA00023065"/>
    </source>
</evidence>
<evidence type="ECO:0000256" key="11">
    <source>
        <dbReference type="ARBA" id="ARBA00037847"/>
    </source>
</evidence>
<comment type="subunit">
    <text evidence="12">F-type ATPases have 2 components, F(1) - the catalytic core - and F(0) - the membrane proton channel. F(1) has five subunits: alpha(3), beta(3), gamma(1), delta(1), epsilon(1). F(0) has four main subunits: a(1), b(1), b'(1) and c(10-14). The alpha and beta chains form an alternating ring which encloses part of the gamma chain. F(1) is attached to F(0) by a central stalk formed by the gamma and epsilon chains, while a peripheral stalk is formed by the delta, b and b' chains.</text>
</comment>
<dbReference type="OrthoDB" id="461217at2"/>
<evidence type="ECO:0000313" key="16">
    <source>
        <dbReference type="Proteomes" id="UP000076925"/>
    </source>
</evidence>
<dbReference type="GO" id="GO:0046933">
    <property type="term" value="F:proton-transporting ATP synthase activity, rotational mechanism"/>
    <property type="evidence" value="ECO:0007669"/>
    <property type="project" value="UniProtKB-UniRule"/>
</dbReference>
<evidence type="ECO:0000256" key="14">
    <source>
        <dbReference type="SAM" id="Coils"/>
    </source>
</evidence>
<evidence type="ECO:0000256" key="8">
    <source>
        <dbReference type="ARBA" id="ARBA00023136"/>
    </source>
</evidence>
<evidence type="ECO:0000256" key="9">
    <source>
        <dbReference type="ARBA" id="ARBA00023310"/>
    </source>
</evidence>
<evidence type="ECO:0000256" key="10">
    <source>
        <dbReference type="ARBA" id="ARBA00025198"/>
    </source>
</evidence>
<dbReference type="CDD" id="cd06503">
    <property type="entry name" value="ATP-synt_Fo_b"/>
    <property type="match status" value="1"/>
</dbReference>
<dbReference type="NCBIfam" id="NF005606">
    <property type="entry name" value="PRK07352.1"/>
    <property type="match status" value="1"/>
</dbReference>
<keyword evidence="7 12" id="KW-0793">Thylakoid</keyword>
<sequence>MGIIGTVLFLATEALAGTESEGGFGLNTDILETNIINLAILVGVLFYFGRNVLSNTLNERRSNIEATIQEAEARAKEAASALFEVQQRLTQAQAEAQKILKASEENARASREAILAEAAKDVQRLKETASRDLDAERDKAIAFVRAQVVAMALQKVESQLQTGIADDAQHRLIDRSIALLGGS</sequence>
<keyword evidence="2 12" id="KW-0138">CF(0)</keyword>
<comment type="subcellular location">
    <subcellularLocation>
        <location evidence="12">Cellular thylakoid membrane</location>
        <topology evidence="12">Single-pass membrane protein</topology>
    </subcellularLocation>
    <subcellularLocation>
        <location evidence="11">Endomembrane system</location>
        <topology evidence="11">Single-pass membrane protein</topology>
    </subcellularLocation>
</comment>